<dbReference type="Pfam" id="PF12785">
    <property type="entry name" value="VESA1_N"/>
    <property type="match status" value="1"/>
</dbReference>
<keyword evidence="3" id="KW-1185">Reference proteome</keyword>
<protein>
    <submittedName>
        <fullName evidence="2">Uncharacterized protein</fullName>
    </submittedName>
</protein>
<dbReference type="EMBL" id="BPLF01000005">
    <property type="protein sequence ID" value="GIX65926.1"/>
    <property type="molecule type" value="Genomic_DNA"/>
</dbReference>
<evidence type="ECO:0000256" key="1">
    <source>
        <dbReference type="SAM" id="MobiDB-lite"/>
    </source>
</evidence>
<dbReference type="RefSeq" id="XP_067717995.1">
    <property type="nucleotide sequence ID" value="XM_067861894.1"/>
</dbReference>
<feature type="compositionally biased region" description="Basic and acidic residues" evidence="1">
    <location>
        <begin position="279"/>
        <end position="289"/>
    </location>
</feature>
<evidence type="ECO:0000313" key="3">
    <source>
        <dbReference type="Proteomes" id="UP001497744"/>
    </source>
</evidence>
<feature type="compositionally biased region" description="Low complexity" evidence="1">
    <location>
        <begin position="135"/>
        <end position="157"/>
    </location>
</feature>
<dbReference type="InterPro" id="IPR024751">
    <property type="entry name" value="VESA1"/>
</dbReference>
<dbReference type="Proteomes" id="UP001497744">
    <property type="component" value="Unassembled WGS sequence"/>
</dbReference>
<feature type="region of interest" description="Disordered" evidence="1">
    <location>
        <begin position="132"/>
        <end position="157"/>
    </location>
</feature>
<reference evidence="2 3" key="1">
    <citation type="submission" date="2021-06" db="EMBL/GenBank/DDBJ databases">
        <title>Genome sequence of Babesia caballi.</title>
        <authorList>
            <person name="Yamagishi J."/>
            <person name="Kidaka T."/>
            <person name="Ochi A."/>
        </authorList>
    </citation>
    <scope>NUCLEOTIDE SEQUENCE [LARGE SCALE GENOMIC DNA]</scope>
    <source>
        <strain evidence="2">USDA-D6B2</strain>
    </source>
</reference>
<accession>A0AAV4M0D9</accession>
<comment type="caution">
    <text evidence="2">The sequence shown here is derived from an EMBL/GenBank/DDBJ whole genome shotgun (WGS) entry which is preliminary data.</text>
</comment>
<dbReference type="AlphaFoldDB" id="A0AAV4M0D9"/>
<sequence>MVGQGYVADHLNGNKKASEMIKTALGGFTEITTPPQPSASTYAEFFQKLREVGIDKWRQGTSGPQNAQTHPLSGFYILTSSYFLHQQHLNARDSRTPTTIREMLYWLSGLQFSPNYNELQIQIESNIPSTGLRVADSAKPSTSGSSGPGSASASAGDTLTRKDFNEYLTSTCVFAPALLGTIQGNSADSQSEPWLYSLFSNNMNLQYPSGSALFNTLANYSYALQFQLYFLYQQCSNTYTKACGWNQCTYGQDINKSTASQIVSSHICPTGCTKSTSEHNHSTRPDQCEHNGCGSNSKSSPLQAFLTDKLRGFSRGHPSDPSSHLASCSGSLCHVPMGFNPKDLRTASNANTQGENICLTLRPFCGGFNTPLRQLCEKLGCLTKRTPRTLGDMFGFTWHLKAQLSATLNNITNAEWLRDLKVKLPFSYQLTSESGQKLNKFVGTGHSGHSKADLSSLYSSGCKEKGNNCGPYLYPLTHSEGATYAPKNASAYLSWVLYLTDDLQSWFQEMTDEIPTVQCTNNNGSHRASPNCSCSSVVECSGVLPLLYRHGFRFLSAFRLKG</sequence>
<name>A0AAV4M0D9_BABCB</name>
<evidence type="ECO:0000313" key="2">
    <source>
        <dbReference type="EMBL" id="GIX65926.1"/>
    </source>
</evidence>
<gene>
    <name evidence="2" type="ORF">BcabD6B2_53610</name>
</gene>
<proteinExistence type="predicted"/>
<feature type="region of interest" description="Disordered" evidence="1">
    <location>
        <begin position="279"/>
        <end position="300"/>
    </location>
</feature>
<organism evidence="2 3">
    <name type="scientific">Babesia caballi</name>
    <dbReference type="NCBI Taxonomy" id="5871"/>
    <lineage>
        <taxon>Eukaryota</taxon>
        <taxon>Sar</taxon>
        <taxon>Alveolata</taxon>
        <taxon>Apicomplexa</taxon>
        <taxon>Aconoidasida</taxon>
        <taxon>Piroplasmida</taxon>
        <taxon>Babesiidae</taxon>
        <taxon>Babesia</taxon>
    </lineage>
</organism>
<dbReference type="GeneID" id="94197407"/>